<comment type="caution">
    <text evidence="3">The sequence shown here is derived from an EMBL/GenBank/DDBJ whole genome shotgun (WGS) entry which is preliminary data.</text>
</comment>
<dbReference type="AlphaFoldDB" id="A0A1F5QD97"/>
<dbReference type="EMBL" id="MFFF01000017">
    <property type="protein sequence ID" value="OGE99740.1"/>
    <property type="molecule type" value="Genomic_DNA"/>
</dbReference>
<dbReference type="Proteomes" id="UP000177235">
    <property type="component" value="Unassembled WGS sequence"/>
</dbReference>
<dbReference type="GO" id="GO:0070967">
    <property type="term" value="F:coenzyme F420 binding"/>
    <property type="evidence" value="ECO:0007669"/>
    <property type="project" value="TreeGrafter"/>
</dbReference>
<accession>A0A1F5QD97</accession>
<protein>
    <recommendedName>
        <fullName evidence="2">Pyridoxamine 5'-phosphate oxidase N-terminal domain-containing protein</fullName>
    </recommendedName>
</protein>
<dbReference type="Pfam" id="PF01243">
    <property type="entry name" value="PNPOx_N"/>
    <property type="match status" value="1"/>
</dbReference>
<dbReference type="Gene3D" id="2.30.110.10">
    <property type="entry name" value="Electron Transport, Fmn-binding Protein, Chain A"/>
    <property type="match status" value="1"/>
</dbReference>
<evidence type="ECO:0000313" key="3">
    <source>
        <dbReference type="EMBL" id="OGE99740.1"/>
    </source>
</evidence>
<dbReference type="GO" id="GO:0016627">
    <property type="term" value="F:oxidoreductase activity, acting on the CH-CH group of donors"/>
    <property type="evidence" value="ECO:0007669"/>
    <property type="project" value="TreeGrafter"/>
</dbReference>
<evidence type="ECO:0000313" key="4">
    <source>
        <dbReference type="Proteomes" id="UP000177235"/>
    </source>
</evidence>
<reference evidence="3 4" key="1">
    <citation type="journal article" date="2016" name="Nat. Commun.">
        <title>Thousands of microbial genomes shed light on interconnected biogeochemical processes in an aquifer system.</title>
        <authorList>
            <person name="Anantharaman K."/>
            <person name="Brown C.T."/>
            <person name="Hug L.A."/>
            <person name="Sharon I."/>
            <person name="Castelle C.J."/>
            <person name="Probst A.J."/>
            <person name="Thomas B.C."/>
            <person name="Singh A."/>
            <person name="Wilkins M.J."/>
            <person name="Karaoz U."/>
            <person name="Brodie E.L."/>
            <person name="Williams K.H."/>
            <person name="Hubbard S.S."/>
            <person name="Banfield J.F."/>
        </authorList>
    </citation>
    <scope>NUCLEOTIDE SEQUENCE [LARGE SCALE GENOMIC DNA]</scope>
</reference>
<proteinExistence type="predicted"/>
<dbReference type="SUPFAM" id="SSF50475">
    <property type="entry name" value="FMN-binding split barrel"/>
    <property type="match status" value="1"/>
</dbReference>
<dbReference type="GO" id="GO:0005829">
    <property type="term" value="C:cytosol"/>
    <property type="evidence" value="ECO:0007669"/>
    <property type="project" value="TreeGrafter"/>
</dbReference>
<dbReference type="PANTHER" id="PTHR35176">
    <property type="entry name" value="HEME OXYGENASE HI_0854-RELATED"/>
    <property type="match status" value="1"/>
</dbReference>
<name>A0A1F5QD97_9BACT</name>
<keyword evidence="1" id="KW-0560">Oxidoreductase</keyword>
<gene>
    <name evidence="3" type="ORF">A3J05_01755</name>
</gene>
<evidence type="ECO:0000256" key="1">
    <source>
        <dbReference type="ARBA" id="ARBA00023002"/>
    </source>
</evidence>
<evidence type="ECO:0000259" key="2">
    <source>
        <dbReference type="Pfam" id="PF01243"/>
    </source>
</evidence>
<sequence length="129" mass="14891">MQRQKLAVMASVNTESWPEAAVVGMVVTEDLEIFCSTFRTSRKFENIKNNPRVALAIGWEDGKTVQYEGNAVDVTDDESSELLKSRLASIPSIAKYLERDHQIFYKINPKWIRFSDLSVDPWQRFEITF</sequence>
<dbReference type="InterPro" id="IPR012349">
    <property type="entry name" value="Split_barrel_FMN-bd"/>
</dbReference>
<dbReference type="InterPro" id="IPR011576">
    <property type="entry name" value="Pyridox_Oxase_N"/>
</dbReference>
<dbReference type="PANTHER" id="PTHR35176:SF6">
    <property type="entry name" value="HEME OXYGENASE HI_0854-RELATED"/>
    <property type="match status" value="1"/>
</dbReference>
<dbReference type="InterPro" id="IPR052019">
    <property type="entry name" value="F420H2_bilvrd_red/Heme_oxyg"/>
</dbReference>
<organism evidence="3 4">
    <name type="scientific">Candidatus Doudnabacteria bacterium RIFCSPLOWO2_02_FULL_48_13</name>
    <dbReference type="NCBI Taxonomy" id="1817845"/>
    <lineage>
        <taxon>Bacteria</taxon>
        <taxon>Candidatus Doudnaibacteriota</taxon>
    </lineage>
</organism>
<feature type="domain" description="Pyridoxamine 5'-phosphate oxidase N-terminal" evidence="2">
    <location>
        <begin position="2"/>
        <end position="113"/>
    </location>
</feature>